<reference evidence="2" key="1">
    <citation type="submission" date="2020-05" db="EMBL/GenBank/DDBJ databases">
        <authorList>
            <person name="Chiriac C."/>
            <person name="Salcher M."/>
            <person name="Ghai R."/>
            <person name="Kavagutti S V."/>
        </authorList>
    </citation>
    <scope>NUCLEOTIDE SEQUENCE</scope>
</reference>
<feature type="compositionally biased region" description="Low complexity" evidence="1">
    <location>
        <begin position="152"/>
        <end position="170"/>
    </location>
</feature>
<accession>A0A6J6QJP3</accession>
<evidence type="ECO:0000313" key="2">
    <source>
        <dbReference type="EMBL" id="CAB4710956.1"/>
    </source>
</evidence>
<organism evidence="2">
    <name type="scientific">freshwater metagenome</name>
    <dbReference type="NCBI Taxonomy" id="449393"/>
    <lineage>
        <taxon>unclassified sequences</taxon>
        <taxon>metagenomes</taxon>
        <taxon>ecological metagenomes</taxon>
    </lineage>
</organism>
<feature type="region of interest" description="Disordered" evidence="1">
    <location>
        <begin position="152"/>
        <end position="202"/>
    </location>
</feature>
<evidence type="ECO:0000256" key="1">
    <source>
        <dbReference type="SAM" id="MobiDB-lite"/>
    </source>
</evidence>
<proteinExistence type="predicted"/>
<dbReference type="AlphaFoldDB" id="A0A6J6QJP3"/>
<protein>
    <submittedName>
        <fullName evidence="2">Unannotated protein</fullName>
    </submittedName>
</protein>
<gene>
    <name evidence="2" type="ORF">UFOPK2657_00514</name>
</gene>
<feature type="compositionally biased region" description="Basic and acidic residues" evidence="1">
    <location>
        <begin position="179"/>
        <end position="195"/>
    </location>
</feature>
<sequence length="202" mass="21738">MPVSNSRDTILIERRYAAVFGTITDESIVALAGGVEEKLRDALAKVLALPAGAFAESATLAQKVRESMKSRKAYLDTGVLFGEAATDKAIDLLGDKSDDPSLEDLQTVIPSLIELYGLDAVRLMAVQYSTSLGGFRKLVSTDSRFAIPATQATTSATSSSQTSSVDAAAQEAKRKQRAERKQKDKEARSKADLQRRAARGRI</sequence>
<name>A0A6J6QJP3_9ZZZZ</name>
<dbReference type="EMBL" id="CAEZYG010000069">
    <property type="protein sequence ID" value="CAB4710956.1"/>
    <property type="molecule type" value="Genomic_DNA"/>
</dbReference>